<evidence type="ECO:0000313" key="3">
    <source>
        <dbReference type="Proteomes" id="UP000008810"/>
    </source>
</evidence>
<dbReference type="AlphaFoldDB" id="I1HLW4"/>
<protein>
    <recommendedName>
        <fullName evidence="4">F-box domain-containing protein</fullName>
    </recommendedName>
</protein>
<reference evidence="1 2" key="1">
    <citation type="journal article" date="2010" name="Nature">
        <title>Genome sequencing and analysis of the model grass Brachypodium distachyon.</title>
        <authorList>
            <consortium name="International Brachypodium Initiative"/>
        </authorList>
    </citation>
    <scope>NUCLEOTIDE SEQUENCE [LARGE SCALE GENOMIC DNA]</scope>
    <source>
        <strain evidence="1 2">Bd21</strain>
    </source>
</reference>
<dbReference type="HOGENOM" id="CLU_1391950_0_0_1"/>
<organism evidence="2">
    <name type="scientific">Brachypodium distachyon</name>
    <name type="common">Purple false brome</name>
    <name type="synonym">Trachynia distachya</name>
    <dbReference type="NCBI Taxonomy" id="15368"/>
    <lineage>
        <taxon>Eukaryota</taxon>
        <taxon>Viridiplantae</taxon>
        <taxon>Streptophyta</taxon>
        <taxon>Embryophyta</taxon>
        <taxon>Tracheophyta</taxon>
        <taxon>Spermatophyta</taxon>
        <taxon>Magnoliopsida</taxon>
        <taxon>Liliopsida</taxon>
        <taxon>Poales</taxon>
        <taxon>Poaceae</taxon>
        <taxon>BOP clade</taxon>
        <taxon>Pooideae</taxon>
        <taxon>Stipodae</taxon>
        <taxon>Brachypodieae</taxon>
        <taxon>Brachypodium</taxon>
    </lineage>
</organism>
<evidence type="ECO:0008006" key="4">
    <source>
        <dbReference type="Google" id="ProtNLM"/>
    </source>
</evidence>
<proteinExistence type="predicted"/>
<accession>I1HLW4</accession>
<gene>
    <name evidence="1" type="ORF">BRADI_2g36090v3</name>
</gene>
<keyword evidence="3" id="KW-1185">Reference proteome</keyword>
<dbReference type="OrthoDB" id="619734at2759"/>
<dbReference type="Proteomes" id="UP000008810">
    <property type="component" value="Chromosome 2"/>
</dbReference>
<dbReference type="EMBL" id="CM000881">
    <property type="protein sequence ID" value="KQK07535.1"/>
    <property type="molecule type" value="Genomic_DNA"/>
</dbReference>
<dbReference type="InterPro" id="IPR036047">
    <property type="entry name" value="F-box-like_dom_sf"/>
</dbReference>
<evidence type="ECO:0000313" key="1">
    <source>
        <dbReference type="EMBL" id="KQK07535.1"/>
    </source>
</evidence>
<dbReference type="PANTHER" id="PTHR33207">
    <property type="entry name" value="F-BOX DOMAIN CONTAINING PROTEIN-RELATED"/>
    <property type="match status" value="1"/>
</dbReference>
<dbReference type="SUPFAM" id="SSF81383">
    <property type="entry name" value="F-box domain"/>
    <property type="match status" value="1"/>
</dbReference>
<dbReference type="eggNOG" id="ENOG502R42N">
    <property type="taxonomic scope" value="Eukaryota"/>
</dbReference>
<sequence length="196" mass="21666">MSRSMAPAAAGTTMSVLGVDLLQEIFIHLPDPGDLLRSAAACKPFLRAVRSARFLRRFRRRHSSTFPPLLGCILLRRSHNRGSLENHPVYLLTLSAAARRVVEGGDFALSFLPHRKLRCGAPWNVLDCRNGRLMLCSPVSRELVVADPLTRHCVSLPVLPAMLLIGNGLVTDYDEYSCSRRSAFREAVPPPGFAHL</sequence>
<dbReference type="EnsemblPlants" id="KQK07535">
    <property type="protein sequence ID" value="KQK07535"/>
    <property type="gene ID" value="BRADI_2g36090v3"/>
</dbReference>
<evidence type="ECO:0000313" key="2">
    <source>
        <dbReference type="EnsemblPlants" id="KQK07535"/>
    </source>
</evidence>
<name>I1HLW4_BRADI</name>
<dbReference type="Gramene" id="KQK07535">
    <property type="protein sequence ID" value="KQK07535"/>
    <property type="gene ID" value="BRADI_2g36090v3"/>
</dbReference>
<reference evidence="2" key="3">
    <citation type="submission" date="2018-08" db="UniProtKB">
        <authorList>
            <consortium name="EnsemblPlants"/>
        </authorList>
    </citation>
    <scope>IDENTIFICATION</scope>
    <source>
        <strain evidence="2">cv. Bd21</strain>
    </source>
</reference>
<dbReference type="InParanoid" id="I1HLW4"/>
<reference evidence="1" key="2">
    <citation type="submission" date="2017-06" db="EMBL/GenBank/DDBJ databases">
        <title>WGS assembly of Brachypodium distachyon.</title>
        <authorList>
            <consortium name="The International Brachypodium Initiative"/>
            <person name="Lucas S."/>
            <person name="Harmon-Smith M."/>
            <person name="Lail K."/>
            <person name="Tice H."/>
            <person name="Grimwood J."/>
            <person name="Bruce D."/>
            <person name="Barry K."/>
            <person name="Shu S."/>
            <person name="Lindquist E."/>
            <person name="Wang M."/>
            <person name="Pitluck S."/>
            <person name="Vogel J.P."/>
            <person name="Garvin D.F."/>
            <person name="Mockler T.C."/>
            <person name="Schmutz J."/>
            <person name="Rokhsar D."/>
            <person name="Bevan M.W."/>
        </authorList>
    </citation>
    <scope>NUCLEOTIDE SEQUENCE</scope>
    <source>
        <strain evidence="1">Bd21</strain>
    </source>
</reference>